<evidence type="ECO:0000313" key="3">
    <source>
        <dbReference type="Proteomes" id="UP000291116"/>
    </source>
</evidence>
<dbReference type="Proteomes" id="UP000291116">
    <property type="component" value="Unassembled WGS sequence"/>
</dbReference>
<feature type="region of interest" description="Disordered" evidence="1">
    <location>
        <begin position="148"/>
        <end position="173"/>
    </location>
</feature>
<gene>
    <name evidence="2" type="ORF">PSNMU_V1.4_AUG-EV-PASAV3_0097080</name>
</gene>
<proteinExistence type="predicted"/>
<name>A0A448ZL07_9STRA</name>
<dbReference type="EMBL" id="CAACVS010000470">
    <property type="protein sequence ID" value="VEU42722.1"/>
    <property type="molecule type" value="Genomic_DNA"/>
</dbReference>
<sequence length="284" mass="28802">MIEVYRKDARLAGRTRPLHGHAGIAHGGNLDLCLLLGSELGGGLCLCGGKGSGLLLGFLCGQEGGGVDLFLWLHDGDDVIERDLGTELSLGVVGQEDGNTDSDDSLSHHNVSNGGIGVYLSGVSGLDHVTVSELHSLGTLSPELSGDNDLATLGGGLHDESDNSVARTSDGESSEELELEGLGLGLGAEAAVLDALGVQLDGAIGESESLLDDRGQLTDAASVLSQNVLGAGGPDDDLRAVGGRSDLDTGVTVLGELGNEQFVEFGVEDSVGDELALGRHASVS</sequence>
<accession>A0A448ZL07</accession>
<organism evidence="2 3">
    <name type="scientific">Pseudo-nitzschia multistriata</name>
    <dbReference type="NCBI Taxonomy" id="183589"/>
    <lineage>
        <taxon>Eukaryota</taxon>
        <taxon>Sar</taxon>
        <taxon>Stramenopiles</taxon>
        <taxon>Ochrophyta</taxon>
        <taxon>Bacillariophyta</taxon>
        <taxon>Bacillariophyceae</taxon>
        <taxon>Bacillariophycidae</taxon>
        <taxon>Bacillariales</taxon>
        <taxon>Bacillariaceae</taxon>
        <taxon>Pseudo-nitzschia</taxon>
    </lineage>
</organism>
<evidence type="ECO:0000256" key="1">
    <source>
        <dbReference type="SAM" id="MobiDB-lite"/>
    </source>
</evidence>
<reference evidence="2 3" key="1">
    <citation type="submission" date="2019-01" db="EMBL/GenBank/DDBJ databases">
        <authorList>
            <person name="Ferrante I. M."/>
        </authorList>
    </citation>
    <scope>NUCLEOTIDE SEQUENCE [LARGE SCALE GENOMIC DNA]</scope>
    <source>
        <strain evidence="2 3">B856</strain>
    </source>
</reference>
<dbReference type="OrthoDB" id="8044437at2759"/>
<dbReference type="AlphaFoldDB" id="A0A448ZL07"/>
<evidence type="ECO:0000313" key="2">
    <source>
        <dbReference type="EMBL" id="VEU42722.1"/>
    </source>
</evidence>
<protein>
    <submittedName>
        <fullName evidence="2">Uncharacterized protein</fullName>
    </submittedName>
</protein>
<keyword evidence="3" id="KW-1185">Reference proteome</keyword>